<sequence>MKKLVMIFEKKIGGEHGSIYRRIIVEISRISKLSYVSSGPRGRRRRRRRIATDRAVTVILAVVDDEEEEEEEEEEENNLHTWDMLMLSSSLLAMPLSWPPALITLKPPWKKLLLKC</sequence>
<name>A0AAP0RZM3_LIQFO</name>
<protein>
    <submittedName>
        <fullName evidence="1">Uncharacterized protein</fullName>
    </submittedName>
</protein>
<comment type="caution">
    <text evidence="1">The sequence shown here is derived from an EMBL/GenBank/DDBJ whole genome shotgun (WGS) entry which is preliminary data.</text>
</comment>
<dbReference type="EMBL" id="JBBPBK010000006">
    <property type="protein sequence ID" value="KAK9284045.1"/>
    <property type="molecule type" value="Genomic_DNA"/>
</dbReference>
<accession>A0AAP0RZM3</accession>
<proteinExistence type="predicted"/>
<reference evidence="1 2" key="1">
    <citation type="journal article" date="2024" name="Plant J.">
        <title>Genome sequences and population genomics reveal climatic adaptation and genomic divergence between two closely related sweetgum species.</title>
        <authorList>
            <person name="Xu W.Q."/>
            <person name="Ren C.Q."/>
            <person name="Zhang X.Y."/>
            <person name="Comes H.P."/>
            <person name="Liu X.H."/>
            <person name="Li Y.G."/>
            <person name="Kettle C.J."/>
            <person name="Jalonen R."/>
            <person name="Gaisberger H."/>
            <person name="Ma Y.Z."/>
            <person name="Qiu Y.X."/>
        </authorList>
    </citation>
    <scope>NUCLEOTIDE SEQUENCE [LARGE SCALE GENOMIC DNA]</scope>
    <source>
        <strain evidence="1">Hangzhou</strain>
    </source>
</reference>
<organism evidence="1 2">
    <name type="scientific">Liquidambar formosana</name>
    <name type="common">Formosan gum</name>
    <dbReference type="NCBI Taxonomy" id="63359"/>
    <lineage>
        <taxon>Eukaryota</taxon>
        <taxon>Viridiplantae</taxon>
        <taxon>Streptophyta</taxon>
        <taxon>Embryophyta</taxon>
        <taxon>Tracheophyta</taxon>
        <taxon>Spermatophyta</taxon>
        <taxon>Magnoliopsida</taxon>
        <taxon>eudicotyledons</taxon>
        <taxon>Gunneridae</taxon>
        <taxon>Pentapetalae</taxon>
        <taxon>Saxifragales</taxon>
        <taxon>Altingiaceae</taxon>
        <taxon>Liquidambar</taxon>
    </lineage>
</organism>
<dbReference type="Proteomes" id="UP001415857">
    <property type="component" value="Unassembled WGS sequence"/>
</dbReference>
<gene>
    <name evidence="1" type="ORF">L1049_012305</name>
</gene>
<evidence type="ECO:0000313" key="1">
    <source>
        <dbReference type="EMBL" id="KAK9284045.1"/>
    </source>
</evidence>
<keyword evidence="2" id="KW-1185">Reference proteome</keyword>
<evidence type="ECO:0000313" key="2">
    <source>
        <dbReference type="Proteomes" id="UP001415857"/>
    </source>
</evidence>
<dbReference type="AlphaFoldDB" id="A0AAP0RZM3"/>